<feature type="region of interest" description="Disordered" evidence="1">
    <location>
        <begin position="1"/>
        <end position="30"/>
    </location>
</feature>
<reference evidence="2 3" key="1">
    <citation type="submission" date="2019-06" db="EMBL/GenBank/DDBJ databases">
        <title>Sorghum-associated microbial communities from plants grown in Nebraska, USA.</title>
        <authorList>
            <person name="Schachtman D."/>
        </authorList>
    </citation>
    <scope>NUCLEOTIDE SEQUENCE [LARGE SCALE GENOMIC DNA]</scope>
    <source>
        <strain evidence="2 3">1225</strain>
    </source>
</reference>
<name>A0A561QAW7_9HYPH</name>
<keyword evidence="3" id="KW-1185">Reference proteome</keyword>
<dbReference type="OrthoDB" id="8351952at2"/>
<evidence type="ECO:0000256" key="1">
    <source>
        <dbReference type="SAM" id="MobiDB-lite"/>
    </source>
</evidence>
<accession>A0A561QAW7</accession>
<organism evidence="2 3">
    <name type="scientific">Neorhizobium alkalisoli</name>
    <dbReference type="NCBI Taxonomy" id="528178"/>
    <lineage>
        <taxon>Bacteria</taxon>
        <taxon>Pseudomonadati</taxon>
        <taxon>Pseudomonadota</taxon>
        <taxon>Alphaproteobacteria</taxon>
        <taxon>Hyphomicrobiales</taxon>
        <taxon>Rhizobiaceae</taxon>
        <taxon>Rhizobium/Agrobacterium group</taxon>
        <taxon>Neorhizobium</taxon>
    </lineage>
</organism>
<comment type="caution">
    <text evidence="2">The sequence shown here is derived from an EMBL/GenBank/DDBJ whole genome shotgun (WGS) entry which is preliminary data.</text>
</comment>
<evidence type="ECO:0000313" key="2">
    <source>
        <dbReference type="EMBL" id="TWF47504.1"/>
    </source>
</evidence>
<proteinExistence type="predicted"/>
<dbReference type="Proteomes" id="UP000320653">
    <property type="component" value="Unassembled WGS sequence"/>
</dbReference>
<dbReference type="AlphaFoldDB" id="A0A561QAW7"/>
<evidence type="ECO:0000313" key="3">
    <source>
        <dbReference type="Proteomes" id="UP000320653"/>
    </source>
</evidence>
<sequence length="88" mass="9535">MTDLISSDWQEQDANNTNPSPNGVQGGYSPSQVAPIVRAIRGAMKRAYVAANPIYTTTGTANAYVLTFIQGPAAYDKRNHIPLYSSCR</sequence>
<dbReference type="RefSeq" id="WP_145642244.1">
    <property type="nucleotide sequence ID" value="NZ_VIWP01000011.1"/>
</dbReference>
<gene>
    <name evidence="2" type="ORF">FHW37_1114</name>
</gene>
<protein>
    <submittedName>
        <fullName evidence="2">Uncharacterized protein</fullName>
    </submittedName>
</protein>
<dbReference type="EMBL" id="VIWP01000011">
    <property type="protein sequence ID" value="TWF47504.1"/>
    <property type="molecule type" value="Genomic_DNA"/>
</dbReference>